<dbReference type="WBParaSite" id="NBR_0001912901-mRNA-1">
    <property type="protein sequence ID" value="NBR_0001912901-mRNA-1"/>
    <property type="gene ID" value="NBR_0001912901"/>
</dbReference>
<evidence type="ECO:0000313" key="1">
    <source>
        <dbReference type="WBParaSite" id="NBR_0001912901-mRNA-1"/>
    </source>
</evidence>
<accession>A0A0N4YPF8</accession>
<protein>
    <submittedName>
        <fullName evidence="1">RNA-dependent RNA polymerase</fullName>
    </submittedName>
</protein>
<sequence>LFQKEGCSIFDEKLKKLFSLCEHLTDDKWKFPEKTKCPIRDEYRMLYCVSSLCEKVRILLATQITSALRLRDIRSQSLEQLKALCRRLEDSIARDSSAEKYFSFDDVAQRNALEVMGIRYEELCDDIFAMDEGFDSLLENNDVFMEGVEGVPSISMSSELANYAELCMQSMLTEVGLRYVDKAHKWFSEFPPRITHILKLGGRVLATVRCAKTLTGPWYTAVGHRRRSPLLSVAAYFPVGDG</sequence>
<proteinExistence type="predicted"/>
<reference evidence="1" key="1">
    <citation type="submission" date="2017-02" db="UniProtKB">
        <authorList>
            <consortium name="WormBaseParasite"/>
        </authorList>
    </citation>
    <scope>IDENTIFICATION</scope>
</reference>
<organism evidence="1">
    <name type="scientific">Nippostrongylus brasiliensis</name>
    <name type="common">Rat hookworm</name>
    <dbReference type="NCBI Taxonomy" id="27835"/>
    <lineage>
        <taxon>Eukaryota</taxon>
        <taxon>Metazoa</taxon>
        <taxon>Ecdysozoa</taxon>
        <taxon>Nematoda</taxon>
        <taxon>Chromadorea</taxon>
        <taxon>Rhabditida</taxon>
        <taxon>Rhabditina</taxon>
        <taxon>Rhabditomorpha</taxon>
        <taxon>Strongyloidea</taxon>
        <taxon>Heligmosomidae</taxon>
        <taxon>Nippostrongylus</taxon>
    </lineage>
</organism>
<name>A0A0N4YPF8_NIPBR</name>
<dbReference type="AlphaFoldDB" id="A0A0N4YPF8"/>